<gene>
    <name evidence="2" type="ORF">Syun_017133</name>
</gene>
<evidence type="ECO:0000313" key="2">
    <source>
        <dbReference type="EMBL" id="KAK9128336.1"/>
    </source>
</evidence>
<feature type="region of interest" description="Disordered" evidence="1">
    <location>
        <begin position="1"/>
        <end position="69"/>
    </location>
</feature>
<organism evidence="2 3">
    <name type="scientific">Stephania yunnanensis</name>
    <dbReference type="NCBI Taxonomy" id="152371"/>
    <lineage>
        <taxon>Eukaryota</taxon>
        <taxon>Viridiplantae</taxon>
        <taxon>Streptophyta</taxon>
        <taxon>Embryophyta</taxon>
        <taxon>Tracheophyta</taxon>
        <taxon>Spermatophyta</taxon>
        <taxon>Magnoliopsida</taxon>
        <taxon>Ranunculales</taxon>
        <taxon>Menispermaceae</taxon>
        <taxon>Menispermoideae</taxon>
        <taxon>Cissampelideae</taxon>
        <taxon>Stephania</taxon>
    </lineage>
</organism>
<evidence type="ECO:0000313" key="3">
    <source>
        <dbReference type="Proteomes" id="UP001420932"/>
    </source>
</evidence>
<evidence type="ECO:0000256" key="1">
    <source>
        <dbReference type="SAM" id="MobiDB-lite"/>
    </source>
</evidence>
<dbReference type="EMBL" id="JBBNAF010000007">
    <property type="protein sequence ID" value="KAK9128336.1"/>
    <property type="molecule type" value="Genomic_DNA"/>
</dbReference>
<comment type="caution">
    <text evidence="2">The sequence shown here is derived from an EMBL/GenBank/DDBJ whole genome shotgun (WGS) entry which is preliminary data.</text>
</comment>
<accession>A0AAP0P5J5</accession>
<feature type="compositionally biased region" description="Basic and acidic residues" evidence="1">
    <location>
        <begin position="412"/>
        <end position="423"/>
    </location>
</feature>
<reference evidence="2 3" key="1">
    <citation type="submission" date="2024-01" db="EMBL/GenBank/DDBJ databases">
        <title>Genome assemblies of Stephania.</title>
        <authorList>
            <person name="Yang L."/>
        </authorList>
    </citation>
    <scope>NUCLEOTIDE SEQUENCE [LARGE SCALE GENOMIC DNA]</scope>
    <source>
        <strain evidence="2">YNDBR</strain>
        <tissue evidence="2">Leaf</tissue>
    </source>
</reference>
<keyword evidence="3" id="KW-1185">Reference proteome</keyword>
<feature type="region of interest" description="Disordered" evidence="1">
    <location>
        <begin position="401"/>
        <end position="446"/>
    </location>
</feature>
<protein>
    <submittedName>
        <fullName evidence="2">Uncharacterized protein</fullName>
    </submittedName>
</protein>
<name>A0AAP0P5J5_9MAGN</name>
<feature type="region of interest" description="Disordered" evidence="1">
    <location>
        <begin position="319"/>
        <end position="359"/>
    </location>
</feature>
<dbReference type="Proteomes" id="UP001420932">
    <property type="component" value="Unassembled WGS sequence"/>
</dbReference>
<dbReference type="AlphaFoldDB" id="A0AAP0P5J5"/>
<feature type="compositionally biased region" description="Polar residues" evidence="1">
    <location>
        <begin position="46"/>
        <end position="66"/>
    </location>
</feature>
<sequence length="477" mass="53406">MAKMNAVMEKGQTSFNKRRPEPGESSEKAMKGTRAVKPKVGHLPQTRKSAQLRNNARSTIPSNTPSIPIVIPDHDEDDDHVGDLNLRGLRARQLFERLGWMGFVVARDPISNRFVRLFDPNLHCKDSKKLSKLHSSIDGVVFKVNTRVIRKAFNLPKGSFRCFKSNWWPEVGVFDPLNARNLLTGRTDITTPRKPLLNEVTIEARLAHKQVAHVLAPKVGSITWMTFYDVFLMWCVLTGAKIDLPHIIGLHMLRASVKPRSSIPYSNHLSRIFTTVGLSLPFQNENGRVINLIGEASLAKMNYKLVNGKWIVLQGKGSARKNKKKSTSPPLLFNDTTDDETYQSDIGSEVSDDSKDTNDEAQDYEYENKDSADDDSSEDDLAMTQTPDVALGVDDAVMGGEASQLEGNVEGTQKKLNDGKANEPVDEAPIGMEERNPTGRVSEGSGRYETVSYWTWRMTRGKHDTRLHLNREASDKH</sequence>
<proteinExistence type="predicted"/>
<feature type="compositionally biased region" description="Basic and acidic residues" evidence="1">
    <location>
        <begin position="18"/>
        <end position="30"/>
    </location>
</feature>